<dbReference type="PANTHER" id="PTHR48070:SF6">
    <property type="entry name" value="ESTERASE OVCA2"/>
    <property type="match status" value="1"/>
</dbReference>
<comment type="caution">
    <text evidence="4">The sequence shown here is derived from an EMBL/GenBank/DDBJ whole genome shotgun (WGS) entry which is preliminary data.</text>
</comment>
<dbReference type="Gene3D" id="3.40.50.1820">
    <property type="entry name" value="alpha/beta hydrolase"/>
    <property type="match status" value="1"/>
</dbReference>
<dbReference type="InterPro" id="IPR050593">
    <property type="entry name" value="LovG"/>
</dbReference>
<protein>
    <recommendedName>
        <fullName evidence="3">Serine hydrolase domain-containing protein</fullName>
    </recommendedName>
</protein>
<dbReference type="EMBL" id="BRXY01000130">
    <property type="protein sequence ID" value="GMH69140.1"/>
    <property type="molecule type" value="Genomic_DNA"/>
</dbReference>
<organism evidence="4 5">
    <name type="scientific">Triparma strigata</name>
    <dbReference type="NCBI Taxonomy" id="1606541"/>
    <lineage>
        <taxon>Eukaryota</taxon>
        <taxon>Sar</taxon>
        <taxon>Stramenopiles</taxon>
        <taxon>Ochrophyta</taxon>
        <taxon>Bolidophyceae</taxon>
        <taxon>Parmales</taxon>
        <taxon>Triparmaceae</taxon>
        <taxon>Triparma</taxon>
    </lineage>
</organism>
<dbReference type="GO" id="GO:0005737">
    <property type="term" value="C:cytoplasm"/>
    <property type="evidence" value="ECO:0007669"/>
    <property type="project" value="TreeGrafter"/>
</dbReference>
<accession>A0A9W7E8P5</accession>
<reference evidence="5" key="1">
    <citation type="journal article" date="2023" name="Commun. Biol.">
        <title>Genome analysis of Parmales, the sister group of diatoms, reveals the evolutionary specialization of diatoms from phago-mixotrophs to photoautotrophs.</title>
        <authorList>
            <person name="Ban H."/>
            <person name="Sato S."/>
            <person name="Yoshikawa S."/>
            <person name="Yamada K."/>
            <person name="Nakamura Y."/>
            <person name="Ichinomiya M."/>
            <person name="Sato N."/>
            <person name="Blanc-Mathieu R."/>
            <person name="Endo H."/>
            <person name="Kuwata A."/>
            <person name="Ogata H."/>
        </authorList>
    </citation>
    <scope>NUCLEOTIDE SEQUENCE [LARGE SCALE GENOMIC DNA]</scope>
    <source>
        <strain evidence="5">NIES 3701</strain>
    </source>
</reference>
<feature type="region of interest" description="Disordered" evidence="2">
    <location>
        <begin position="1"/>
        <end position="31"/>
    </location>
</feature>
<evidence type="ECO:0000256" key="2">
    <source>
        <dbReference type="SAM" id="MobiDB-lite"/>
    </source>
</evidence>
<dbReference type="InterPro" id="IPR029058">
    <property type="entry name" value="AB_hydrolase_fold"/>
</dbReference>
<proteinExistence type="predicted"/>
<name>A0A9W7E8P5_9STRA</name>
<sequence>MSSPSPPPTPSILLPSESTSTTTPTTPVRVPTSEPRTFLALHGWCQDSSLFSSKTSRLSSKLLKTLNIKLHYVSAPHPVPPSSTGSYQNAKSWYHMSPSDPSIIHTRFEKKQKYYGLEESIKLITEEFTRTKASGIIGFSQGASLAHLCCILSEQSLEPFSSNLKQAILVGSLEFSCVDYPVTFKLTKVRTLHVSGIKDTQNPPLKNRECYDAFSNGEWFEFNGGHVVPNNDTFVSRISDFIEYPKTTNDWSNYLSKTLLSTSSVPSDFGLTSIASYLSQSPSIKILDLATSLETSGSYKPAIKEYTKAYKLWPALDSVLAGGIPRGVREEAIEYGYTGRLLTDVSVSKSRKSIVEVSKKLLDYDDVHELLKLAGEIEVEDGGRAVNNFENLTHVKKYAIMVNGGGRLRKRLPKVLGKVVRFAEQALRDSKWCEEDGPLHGFNGGCGSLTVRVAEVWTYEVGGGLVDNWHYDTDSIVTIVCLLSERGEFKGGDFQTYEEGDVNISHPMEKGDGVCFVSHKYHNITEVEGGERRSLVVELWEGEEGKKGR</sequence>
<dbReference type="Proteomes" id="UP001165085">
    <property type="component" value="Unassembled WGS sequence"/>
</dbReference>
<feature type="compositionally biased region" description="Low complexity" evidence="2">
    <location>
        <begin position="11"/>
        <end position="31"/>
    </location>
</feature>
<gene>
    <name evidence="4" type="ORF">TrST_g2289</name>
</gene>
<dbReference type="InterPro" id="IPR005645">
    <property type="entry name" value="FSH-like_dom"/>
</dbReference>
<dbReference type="SUPFAM" id="SSF53474">
    <property type="entry name" value="alpha/beta-Hydrolases"/>
    <property type="match status" value="1"/>
</dbReference>
<dbReference type="Pfam" id="PF03959">
    <property type="entry name" value="FSH1"/>
    <property type="match status" value="1"/>
</dbReference>
<dbReference type="GO" id="GO:0005634">
    <property type="term" value="C:nucleus"/>
    <property type="evidence" value="ECO:0007669"/>
    <property type="project" value="TreeGrafter"/>
</dbReference>
<feature type="compositionally biased region" description="Pro residues" evidence="2">
    <location>
        <begin position="1"/>
        <end position="10"/>
    </location>
</feature>
<evidence type="ECO:0000313" key="4">
    <source>
        <dbReference type="EMBL" id="GMH69140.1"/>
    </source>
</evidence>
<dbReference type="Gene3D" id="2.60.120.620">
    <property type="entry name" value="q2cbj1_9rhob like domain"/>
    <property type="match status" value="1"/>
</dbReference>
<feature type="domain" description="Serine hydrolase" evidence="3">
    <location>
        <begin position="34"/>
        <end position="237"/>
    </location>
</feature>
<dbReference type="OrthoDB" id="193947at2759"/>
<evidence type="ECO:0000313" key="5">
    <source>
        <dbReference type="Proteomes" id="UP001165085"/>
    </source>
</evidence>
<evidence type="ECO:0000256" key="1">
    <source>
        <dbReference type="ARBA" id="ARBA00022801"/>
    </source>
</evidence>
<dbReference type="PANTHER" id="PTHR48070">
    <property type="entry name" value="ESTERASE OVCA2"/>
    <property type="match status" value="1"/>
</dbReference>
<keyword evidence="1" id="KW-0378">Hydrolase</keyword>
<keyword evidence="5" id="KW-1185">Reference proteome</keyword>
<dbReference type="GO" id="GO:0016787">
    <property type="term" value="F:hydrolase activity"/>
    <property type="evidence" value="ECO:0007669"/>
    <property type="project" value="UniProtKB-KW"/>
</dbReference>
<evidence type="ECO:0000259" key="3">
    <source>
        <dbReference type="Pfam" id="PF03959"/>
    </source>
</evidence>
<dbReference type="AlphaFoldDB" id="A0A9W7E8P5"/>